<dbReference type="EMBL" id="JBHSXS010000043">
    <property type="protein sequence ID" value="MFC6885800.1"/>
    <property type="molecule type" value="Genomic_DNA"/>
</dbReference>
<dbReference type="PRINTS" id="PR00364">
    <property type="entry name" value="DISEASERSIST"/>
</dbReference>
<comment type="caution">
    <text evidence="3">The sequence shown here is derived from an EMBL/GenBank/DDBJ whole genome shotgun (WGS) entry which is preliminary data.</text>
</comment>
<feature type="non-terminal residue" evidence="3">
    <location>
        <position position="694"/>
    </location>
</feature>
<accession>A0ABW2CZV6</accession>
<keyword evidence="4" id="KW-1185">Reference proteome</keyword>
<dbReference type="InterPro" id="IPR027417">
    <property type="entry name" value="P-loop_NTPase"/>
</dbReference>
<keyword evidence="3" id="KW-0547">Nucleotide-binding</keyword>
<sequence>MSLTSSMVDVRSGRLPAELTSFIGRHAELAEIVRLFDRCRLVTLMGPGGVGKSRLAVRAAARLGESFDDGVRFADLAALHEPSLLAAAVGEAAGMPDQPPGAALDALVRHLADRRMLLVLDTCEHLVDACAMLAEVLLRNAPGLRIIATSRRPFDVPGEHTLVVAPLARPEPGRYDPAEPCESVTLFADRAAAVVPGWTLTDDNRPAVALLCHRLDGIPLAIELAAVQVRALSVEQIVTRLDSRLLHVRGRRSGLPRHQTLRAAVDWSHELCTPGERLLWARLSVFAGDFDLEAAERVCADEELPSTEICELVAGLVAQSIVMRVDRGGAVRYRMLDTIREYGAERLAGAGETERFRARAFDWFAAMVQAAGPELATPAQPHWLAWFRREQANVRDMFDYGIRSAGDEDLARTALATGRVFALQGLIGEARHWSARVLESRGELPGPDGTEVLALTGLLAVLQNDLDDARGLLRRAEERAVRHEDLRGLGYVREVQGVAALYADGPDEATRLLAEAHDLHARSGTADVLVPITDVFLAVACALGGDPATAVRHAGEALRATEAAGELWCRSYALCVRGLAVALGGDPAAGLSDLRAGLRMKNDLDDRLGVALAFDMAGCCLVMLGDAAGGARLLGAADRARDYTGTSLFGPQHRLLRGVYEAQAAETLGDGLYRRAYESGAALDAGVAVAEALD</sequence>
<gene>
    <name evidence="3" type="ORF">ACFQKB_38985</name>
</gene>
<feature type="domain" description="Winged helix-turn-helix" evidence="2">
    <location>
        <begin position="277"/>
        <end position="348"/>
    </location>
</feature>
<evidence type="ECO:0000313" key="4">
    <source>
        <dbReference type="Proteomes" id="UP001596380"/>
    </source>
</evidence>
<dbReference type="SUPFAM" id="SSF48452">
    <property type="entry name" value="TPR-like"/>
    <property type="match status" value="1"/>
</dbReference>
<organism evidence="3 4">
    <name type="scientific">Actinomadura yumaensis</name>
    <dbReference type="NCBI Taxonomy" id="111807"/>
    <lineage>
        <taxon>Bacteria</taxon>
        <taxon>Bacillati</taxon>
        <taxon>Actinomycetota</taxon>
        <taxon>Actinomycetes</taxon>
        <taxon>Streptosporangiales</taxon>
        <taxon>Thermomonosporaceae</taxon>
        <taxon>Actinomadura</taxon>
    </lineage>
</organism>
<dbReference type="SUPFAM" id="SSF52540">
    <property type="entry name" value="P-loop containing nucleoside triphosphate hydrolases"/>
    <property type="match status" value="1"/>
</dbReference>
<keyword evidence="1" id="KW-0175">Coiled coil</keyword>
<dbReference type="GO" id="GO:0005524">
    <property type="term" value="F:ATP binding"/>
    <property type="evidence" value="ECO:0007669"/>
    <property type="project" value="UniProtKB-KW"/>
</dbReference>
<evidence type="ECO:0000256" key="1">
    <source>
        <dbReference type="SAM" id="Coils"/>
    </source>
</evidence>
<dbReference type="PANTHER" id="PTHR47691:SF3">
    <property type="entry name" value="HTH-TYPE TRANSCRIPTIONAL REGULATOR RV0890C-RELATED"/>
    <property type="match status" value="1"/>
</dbReference>
<feature type="coiled-coil region" evidence="1">
    <location>
        <begin position="459"/>
        <end position="486"/>
    </location>
</feature>
<dbReference type="Gene3D" id="1.25.40.10">
    <property type="entry name" value="Tetratricopeptide repeat domain"/>
    <property type="match status" value="1"/>
</dbReference>
<dbReference type="InterPro" id="IPR011990">
    <property type="entry name" value="TPR-like_helical_dom_sf"/>
</dbReference>
<dbReference type="PANTHER" id="PTHR47691">
    <property type="entry name" value="REGULATOR-RELATED"/>
    <property type="match status" value="1"/>
</dbReference>
<keyword evidence="3" id="KW-0067">ATP-binding</keyword>
<proteinExistence type="predicted"/>
<protein>
    <submittedName>
        <fullName evidence="3">ATP-binding protein</fullName>
    </submittedName>
</protein>
<name>A0ABW2CZV6_9ACTN</name>
<dbReference type="Pfam" id="PF25872">
    <property type="entry name" value="HTH_77"/>
    <property type="match status" value="1"/>
</dbReference>
<dbReference type="Gene3D" id="3.40.50.300">
    <property type="entry name" value="P-loop containing nucleotide triphosphate hydrolases"/>
    <property type="match status" value="1"/>
</dbReference>
<evidence type="ECO:0000259" key="2">
    <source>
        <dbReference type="Pfam" id="PF25872"/>
    </source>
</evidence>
<dbReference type="RefSeq" id="WP_378063997.1">
    <property type="nucleotide sequence ID" value="NZ_JBHSXS010000043.1"/>
</dbReference>
<evidence type="ECO:0000313" key="3">
    <source>
        <dbReference type="EMBL" id="MFC6885800.1"/>
    </source>
</evidence>
<dbReference type="Proteomes" id="UP001596380">
    <property type="component" value="Unassembled WGS sequence"/>
</dbReference>
<dbReference type="InterPro" id="IPR058852">
    <property type="entry name" value="HTH_77"/>
</dbReference>
<reference evidence="4" key="1">
    <citation type="journal article" date="2019" name="Int. J. Syst. Evol. Microbiol.">
        <title>The Global Catalogue of Microorganisms (GCM) 10K type strain sequencing project: providing services to taxonomists for standard genome sequencing and annotation.</title>
        <authorList>
            <consortium name="The Broad Institute Genomics Platform"/>
            <consortium name="The Broad Institute Genome Sequencing Center for Infectious Disease"/>
            <person name="Wu L."/>
            <person name="Ma J."/>
        </authorList>
    </citation>
    <scope>NUCLEOTIDE SEQUENCE [LARGE SCALE GENOMIC DNA]</scope>
    <source>
        <strain evidence="4">JCM 3369</strain>
    </source>
</reference>